<comment type="pathway">
    <text evidence="7">Carbohydrate biosynthesis; dTDP-L-rhamnose biosynthesis.</text>
</comment>
<protein>
    <recommendedName>
        <fullName evidence="4 7">dTDP-4-dehydrorhamnose 3,5-epimerase</fullName>
        <ecNumber evidence="3 7">5.1.3.13</ecNumber>
    </recommendedName>
    <alternativeName>
        <fullName evidence="7">Thymidine diphospho-4-keto-rhamnose 3,5-epimerase</fullName>
    </alternativeName>
</protein>
<dbReference type="PANTHER" id="PTHR21047">
    <property type="entry name" value="DTDP-6-DEOXY-D-GLUCOSE-3,5 EPIMERASE"/>
    <property type="match status" value="1"/>
</dbReference>
<feature type="active site" description="Proton donor" evidence="5">
    <location>
        <position position="131"/>
    </location>
</feature>
<dbReference type="NCBIfam" id="TIGR01221">
    <property type="entry name" value="rmlC"/>
    <property type="match status" value="1"/>
</dbReference>
<evidence type="ECO:0000256" key="3">
    <source>
        <dbReference type="ARBA" id="ARBA00012098"/>
    </source>
</evidence>
<proteinExistence type="inferred from homology"/>
<evidence type="ECO:0000313" key="8">
    <source>
        <dbReference type="EMBL" id="PWE13890.1"/>
    </source>
</evidence>
<dbReference type="GO" id="GO:0005829">
    <property type="term" value="C:cytosol"/>
    <property type="evidence" value="ECO:0007669"/>
    <property type="project" value="TreeGrafter"/>
</dbReference>
<dbReference type="Pfam" id="PF00908">
    <property type="entry name" value="dTDP_sugar_isom"/>
    <property type="match status" value="1"/>
</dbReference>
<dbReference type="RefSeq" id="WP_109089190.1">
    <property type="nucleotide sequence ID" value="NZ_CP047670.1"/>
</dbReference>
<gene>
    <name evidence="8" type="primary">rfbC</name>
    <name evidence="8" type="ORF">DF183_12055</name>
    <name evidence="9" type="ORF">M2J83_18800</name>
</gene>
<dbReference type="GO" id="GO:0008830">
    <property type="term" value="F:dTDP-4-dehydrorhamnose 3,5-epimerase activity"/>
    <property type="evidence" value="ECO:0007669"/>
    <property type="project" value="UniProtKB-UniRule"/>
</dbReference>
<evidence type="ECO:0000256" key="2">
    <source>
        <dbReference type="ARBA" id="ARBA00001997"/>
    </source>
</evidence>
<dbReference type="InterPro" id="IPR000888">
    <property type="entry name" value="RmlC-like"/>
</dbReference>
<evidence type="ECO:0000256" key="5">
    <source>
        <dbReference type="PIRSR" id="PIRSR600888-1"/>
    </source>
</evidence>
<dbReference type="EMBL" id="CP096916">
    <property type="protein sequence ID" value="WBM37819.1"/>
    <property type="molecule type" value="Genomic_DNA"/>
</dbReference>
<dbReference type="InterPro" id="IPR011051">
    <property type="entry name" value="RmlC_Cupin_sf"/>
</dbReference>
<evidence type="ECO:0000313" key="10">
    <source>
        <dbReference type="Proteomes" id="UP000245216"/>
    </source>
</evidence>
<reference evidence="8 10" key="2">
    <citation type="submission" date="2018-05" db="EMBL/GenBank/DDBJ databases">
        <authorList>
            <person name="Lanie J.A."/>
            <person name="Ng W.-L."/>
            <person name="Kazmierczak K.M."/>
            <person name="Andrzejewski T.M."/>
            <person name="Davidsen T.M."/>
            <person name="Wayne K.J."/>
            <person name="Tettelin H."/>
            <person name="Glass J.I."/>
            <person name="Rusch D."/>
            <person name="Podicherti R."/>
            <person name="Tsui H.-C.T."/>
            <person name="Winkler M.E."/>
        </authorList>
    </citation>
    <scope>NUCLEOTIDE SEQUENCE [LARGE SCALE GENOMIC DNA]</scope>
    <source>
        <strain evidence="8 10">YBY</strain>
    </source>
</reference>
<dbReference type="Proteomes" id="UP001211866">
    <property type="component" value="Chromosome"/>
</dbReference>
<dbReference type="SUPFAM" id="SSF51182">
    <property type="entry name" value="RmlC-like cupins"/>
    <property type="match status" value="1"/>
</dbReference>
<accession>A0A2U2BIQ2</accession>
<comment type="function">
    <text evidence="2 7">Catalyzes the epimerization of the C3' and C5'positions of dTDP-6-deoxy-D-xylo-4-hexulose, forming dTDP-6-deoxy-L-lyxo-4-hexulose.</text>
</comment>
<evidence type="ECO:0000256" key="7">
    <source>
        <dbReference type="RuleBase" id="RU364069"/>
    </source>
</evidence>
<keyword evidence="11" id="KW-1185">Reference proteome</keyword>
<sequence>MKVIETALNGVMIIEPRVFGDERGFFKETFSVERYRDQAGITLPFVQDNHSRSQQGVLRGLHFQRTRPQGKLVSVTRGAVYDVAVDINPTSPTFGTYVGVELSDSNHRQLWIPPGYAHGFCVLSEIADFTYKCTDYYFPQDEGGLAWDCPEVAIAWPIQNPRLSDKDTQYPGLQELATQQRT</sequence>
<reference evidence="9 11" key="3">
    <citation type="submission" date="2022-05" db="EMBL/GenBank/DDBJ databases">
        <title>Complete sequence of strain NY11312.</title>
        <authorList>
            <person name="Zhou D."/>
        </authorList>
    </citation>
    <scope>NUCLEOTIDE SEQUENCE [LARGE SCALE GENOMIC DNA]</scope>
    <source>
        <strain evidence="9 11">NY11312</strain>
    </source>
</reference>
<dbReference type="EMBL" id="QEXO01000003">
    <property type="protein sequence ID" value="PWE13890.1"/>
    <property type="molecule type" value="Genomic_DNA"/>
</dbReference>
<comment type="subunit">
    <text evidence="7">Homodimer.</text>
</comment>
<dbReference type="PANTHER" id="PTHR21047:SF2">
    <property type="entry name" value="THYMIDINE DIPHOSPHO-4-KETO-RHAMNOSE 3,5-EPIMERASE"/>
    <property type="match status" value="1"/>
</dbReference>
<evidence type="ECO:0000313" key="11">
    <source>
        <dbReference type="Proteomes" id="UP001211866"/>
    </source>
</evidence>
<dbReference type="Gene3D" id="2.60.120.10">
    <property type="entry name" value="Jelly Rolls"/>
    <property type="match status" value="1"/>
</dbReference>
<feature type="site" description="Participates in a stacking interaction with the thymidine ring of dTDP-4-oxo-6-deoxyglucose" evidence="6">
    <location>
        <position position="137"/>
    </location>
</feature>
<feature type="active site" description="Proton acceptor" evidence="5">
    <location>
        <position position="62"/>
    </location>
</feature>
<reference evidence="8 10" key="1">
    <citation type="submission" date="2018-05" db="EMBL/GenBank/DDBJ databases">
        <title>Genome Sequence of an Efficient Indole-Degrading Bacterium, Alcaligenes sp.YBY.</title>
        <authorList>
            <person name="Yang B."/>
        </authorList>
    </citation>
    <scope>NUCLEOTIDE SEQUENCE [LARGE SCALE GENOMIC DNA]</scope>
    <source>
        <strain evidence="8 10">YBY</strain>
    </source>
</reference>
<evidence type="ECO:0000256" key="4">
    <source>
        <dbReference type="ARBA" id="ARBA00019595"/>
    </source>
</evidence>
<dbReference type="InterPro" id="IPR014710">
    <property type="entry name" value="RmlC-like_jellyroll"/>
</dbReference>
<comment type="catalytic activity">
    <reaction evidence="1 7">
        <text>dTDP-4-dehydro-6-deoxy-alpha-D-glucose = dTDP-4-dehydro-beta-L-rhamnose</text>
        <dbReference type="Rhea" id="RHEA:16969"/>
        <dbReference type="ChEBI" id="CHEBI:57649"/>
        <dbReference type="ChEBI" id="CHEBI:62830"/>
        <dbReference type="EC" id="5.1.3.13"/>
    </reaction>
</comment>
<comment type="similarity">
    <text evidence="7">Belongs to the dTDP-4-dehydrorhamnose 3,5-epimerase family.</text>
</comment>
<dbReference type="Proteomes" id="UP000245216">
    <property type="component" value="Unassembled WGS sequence"/>
</dbReference>
<evidence type="ECO:0000313" key="9">
    <source>
        <dbReference type="EMBL" id="WBM37819.1"/>
    </source>
</evidence>
<dbReference type="AlphaFoldDB" id="A0A2U2BIQ2"/>
<dbReference type="CDD" id="cd00438">
    <property type="entry name" value="cupin_RmlC"/>
    <property type="match status" value="1"/>
</dbReference>
<organism evidence="8 10">
    <name type="scientific">Alcaligenes faecalis</name>
    <dbReference type="NCBI Taxonomy" id="511"/>
    <lineage>
        <taxon>Bacteria</taxon>
        <taxon>Pseudomonadati</taxon>
        <taxon>Pseudomonadota</taxon>
        <taxon>Betaproteobacteria</taxon>
        <taxon>Burkholderiales</taxon>
        <taxon>Alcaligenaceae</taxon>
        <taxon>Alcaligenes</taxon>
    </lineage>
</organism>
<keyword evidence="7 9" id="KW-0413">Isomerase</keyword>
<dbReference type="UniPathway" id="UPA00124"/>
<dbReference type="EC" id="5.1.3.13" evidence="3 7"/>
<evidence type="ECO:0000256" key="6">
    <source>
        <dbReference type="PIRSR" id="PIRSR600888-3"/>
    </source>
</evidence>
<dbReference type="GO" id="GO:0000271">
    <property type="term" value="P:polysaccharide biosynthetic process"/>
    <property type="evidence" value="ECO:0007669"/>
    <property type="project" value="TreeGrafter"/>
</dbReference>
<dbReference type="GO" id="GO:0019305">
    <property type="term" value="P:dTDP-rhamnose biosynthetic process"/>
    <property type="evidence" value="ECO:0007669"/>
    <property type="project" value="UniProtKB-UniRule"/>
</dbReference>
<evidence type="ECO:0000256" key="1">
    <source>
        <dbReference type="ARBA" id="ARBA00001298"/>
    </source>
</evidence>
<name>A0A2U2BIQ2_ALCFA</name>